<feature type="compositionally biased region" description="Basic and acidic residues" evidence="1">
    <location>
        <begin position="59"/>
        <end position="70"/>
    </location>
</feature>
<feature type="compositionally biased region" description="Polar residues" evidence="1">
    <location>
        <begin position="304"/>
        <end position="313"/>
    </location>
</feature>
<feature type="compositionally biased region" description="Low complexity" evidence="1">
    <location>
        <begin position="121"/>
        <end position="130"/>
    </location>
</feature>
<evidence type="ECO:0000256" key="1">
    <source>
        <dbReference type="SAM" id="MobiDB-lite"/>
    </source>
</evidence>
<dbReference type="Proteomes" id="UP001500831">
    <property type="component" value="Unassembled WGS sequence"/>
</dbReference>
<accession>A0ABP6IJT3</accession>
<gene>
    <name evidence="2" type="ORF">GCM10010517_54630</name>
</gene>
<feature type="compositionally biased region" description="Low complexity" evidence="1">
    <location>
        <begin position="191"/>
        <end position="203"/>
    </location>
</feature>
<sequence length="321" mass="31283">MGDEVTGDAAGGPSTVGGTADGLEPGVADGLEPGACAGGAGFAPGRAPPATGGRAAVGAEDRSRTSDRKARTALSAFSSAVPPPASPPSLPWSAGSGPLPRPAAGSSSARDAGNASGGTPGADPGTAGRACSAARAGPAAAVSDRGLRIVSRVCCVTVSPADPRIVATVVTVMSRRLSGTASSTSTDLPVAATSPTAHTATPSGSGVPGTVLTGHSTPLSTPAGLVTSARRASVPGPSRRTRKRITSPGRLHVDHTPAPAAATRSRGDGTGSSASTAYTADPPPRTSTPAPKADTIRAPRHHTATASLRSPGTDTRHRYAQ</sequence>
<feature type="compositionally biased region" description="Pro residues" evidence="1">
    <location>
        <begin position="81"/>
        <end position="90"/>
    </location>
</feature>
<evidence type="ECO:0000313" key="2">
    <source>
        <dbReference type="EMBL" id="GAA2890320.1"/>
    </source>
</evidence>
<feature type="region of interest" description="Disordered" evidence="1">
    <location>
        <begin position="1"/>
        <end position="130"/>
    </location>
</feature>
<comment type="caution">
    <text evidence="2">The sequence shown here is derived from an EMBL/GenBank/DDBJ whole genome shotgun (WGS) entry which is preliminary data.</text>
</comment>
<protein>
    <submittedName>
        <fullName evidence="2">Uncharacterized protein</fullName>
    </submittedName>
</protein>
<keyword evidence="3" id="KW-1185">Reference proteome</keyword>
<feature type="region of interest" description="Disordered" evidence="1">
    <location>
        <begin position="177"/>
        <end position="321"/>
    </location>
</feature>
<proteinExistence type="predicted"/>
<organism evidence="2 3">
    <name type="scientific">Streptosporangium fragile</name>
    <dbReference type="NCBI Taxonomy" id="46186"/>
    <lineage>
        <taxon>Bacteria</taxon>
        <taxon>Bacillati</taxon>
        <taxon>Actinomycetota</taxon>
        <taxon>Actinomycetes</taxon>
        <taxon>Streptosporangiales</taxon>
        <taxon>Streptosporangiaceae</taxon>
        <taxon>Streptosporangium</taxon>
    </lineage>
</organism>
<feature type="compositionally biased region" description="Polar residues" evidence="1">
    <location>
        <begin position="177"/>
        <end position="187"/>
    </location>
</feature>
<dbReference type="EMBL" id="BAAAVI010000045">
    <property type="protein sequence ID" value="GAA2890320.1"/>
    <property type="molecule type" value="Genomic_DNA"/>
</dbReference>
<reference evidence="3" key="1">
    <citation type="journal article" date="2019" name="Int. J. Syst. Evol. Microbiol.">
        <title>The Global Catalogue of Microorganisms (GCM) 10K type strain sequencing project: providing services to taxonomists for standard genome sequencing and annotation.</title>
        <authorList>
            <consortium name="The Broad Institute Genomics Platform"/>
            <consortium name="The Broad Institute Genome Sequencing Center for Infectious Disease"/>
            <person name="Wu L."/>
            <person name="Ma J."/>
        </authorList>
    </citation>
    <scope>NUCLEOTIDE SEQUENCE [LARGE SCALE GENOMIC DNA]</scope>
    <source>
        <strain evidence="3">JCM 6242</strain>
    </source>
</reference>
<name>A0ABP6IJT3_9ACTN</name>
<evidence type="ECO:0000313" key="3">
    <source>
        <dbReference type="Proteomes" id="UP001500831"/>
    </source>
</evidence>
<feature type="compositionally biased region" description="Low complexity" evidence="1">
    <location>
        <begin position="43"/>
        <end position="58"/>
    </location>
</feature>